<dbReference type="GeneID" id="6081437"/>
<protein>
    <submittedName>
        <fullName evidence="1">Predicted protein</fullName>
    </submittedName>
</protein>
<keyword evidence="2" id="KW-1185">Reference proteome</keyword>
<dbReference type="EMBL" id="DS547123">
    <property type="protein sequence ID" value="EDR03602.1"/>
    <property type="molecule type" value="Genomic_DNA"/>
</dbReference>
<sequence length="216" mass="23933">MVGLDGEARSADTDYSLSVEAITLPGPAPPSTSTHTTWSRSTIDLYPLIHVRTKGMIYDEKVIYHANHAIPSTTNEWAQWLGTYPFQNVQLFMNELQKIQEVVVLKDGKHLTEHDMGNVRRSAAVSWVIAGPSNNSALAGKSLSAGSIILIIIQDQDINWDVSIGYHRENGTSFSKNDPTKETASFNALVIHKHTSQIYVPLFLIGTQPAIWNSYL</sequence>
<dbReference type="Proteomes" id="UP000001194">
    <property type="component" value="Unassembled WGS sequence"/>
</dbReference>
<evidence type="ECO:0000313" key="2">
    <source>
        <dbReference type="Proteomes" id="UP000001194"/>
    </source>
</evidence>
<dbReference type="OrthoDB" id="3118383at2759"/>
<dbReference type="HOGENOM" id="CLU_1277808_0_0_1"/>
<reference evidence="1 2" key="1">
    <citation type="journal article" date="2008" name="Nature">
        <title>The genome of Laccaria bicolor provides insights into mycorrhizal symbiosis.</title>
        <authorList>
            <person name="Martin F."/>
            <person name="Aerts A."/>
            <person name="Ahren D."/>
            <person name="Brun A."/>
            <person name="Danchin E.G.J."/>
            <person name="Duchaussoy F."/>
            <person name="Gibon J."/>
            <person name="Kohler A."/>
            <person name="Lindquist E."/>
            <person name="Pereda V."/>
            <person name="Salamov A."/>
            <person name="Shapiro H.J."/>
            <person name="Wuyts J."/>
            <person name="Blaudez D."/>
            <person name="Buee M."/>
            <person name="Brokstein P."/>
            <person name="Canbaeck B."/>
            <person name="Cohen D."/>
            <person name="Courty P.E."/>
            <person name="Coutinho P.M."/>
            <person name="Delaruelle C."/>
            <person name="Detter J.C."/>
            <person name="Deveau A."/>
            <person name="DiFazio S."/>
            <person name="Duplessis S."/>
            <person name="Fraissinet-Tachet L."/>
            <person name="Lucic E."/>
            <person name="Frey-Klett P."/>
            <person name="Fourrey C."/>
            <person name="Feussner I."/>
            <person name="Gay G."/>
            <person name="Grimwood J."/>
            <person name="Hoegger P.J."/>
            <person name="Jain P."/>
            <person name="Kilaru S."/>
            <person name="Labbe J."/>
            <person name="Lin Y.C."/>
            <person name="Legue V."/>
            <person name="Le Tacon F."/>
            <person name="Marmeisse R."/>
            <person name="Melayah D."/>
            <person name="Montanini B."/>
            <person name="Muratet M."/>
            <person name="Nehls U."/>
            <person name="Niculita-Hirzel H."/>
            <person name="Oudot-Le Secq M.P."/>
            <person name="Peter M."/>
            <person name="Quesneville H."/>
            <person name="Rajashekar B."/>
            <person name="Reich M."/>
            <person name="Rouhier N."/>
            <person name="Schmutz J."/>
            <person name="Yin T."/>
            <person name="Chalot M."/>
            <person name="Henrissat B."/>
            <person name="Kuees U."/>
            <person name="Lucas S."/>
            <person name="Van de Peer Y."/>
            <person name="Podila G.K."/>
            <person name="Polle A."/>
            <person name="Pukkila P.J."/>
            <person name="Richardson P.M."/>
            <person name="Rouze P."/>
            <person name="Sanders I.R."/>
            <person name="Stajich J.E."/>
            <person name="Tunlid A."/>
            <person name="Tuskan G."/>
            <person name="Grigoriev I.V."/>
        </authorList>
    </citation>
    <scope>NUCLEOTIDE SEQUENCE [LARGE SCALE GENOMIC DNA]</scope>
    <source>
        <strain evidence="2">S238N-H82 / ATCC MYA-4686</strain>
    </source>
</reference>
<dbReference type="InParanoid" id="B0DPE3"/>
<name>B0DPE3_LACBS</name>
<evidence type="ECO:0000313" key="1">
    <source>
        <dbReference type="EMBL" id="EDR03602.1"/>
    </source>
</evidence>
<organism evidence="2">
    <name type="scientific">Laccaria bicolor (strain S238N-H82 / ATCC MYA-4686)</name>
    <name type="common">Bicoloured deceiver</name>
    <name type="synonym">Laccaria laccata var. bicolor</name>
    <dbReference type="NCBI Taxonomy" id="486041"/>
    <lineage>
        <taxon>Eukaryota</taxon>
        <taxon>Fungi</taxon>
        <taxon>Dikarya</taxon>
        <taxon>Basidiomycota</taxon>
        <taxon>Agaricomycotina</taxon>
        <taxon>Agaricomycetes</taxon>
        <taxon>Agaricomycetidae</taxon>
        <taxon>Agaricales</taxon>
        <taxon>Agaricineae</taxon>
        <taxon>Hydnangiaceae</taxon>
        <taxon>Laccaria</taxon>
    </lineage>
</organism>
<proteinExistence type="predicted"/>
<dbReference type="AlphaFoldDB" id="B0DPE3"/>
<dbReference type="RefSeq" id="XP_001885750.1">
    <property type="nucleotide sequence ID" value="XM_001885715.1"/>
</dbReference>
<gene>
    <name evidence="1" type="ORF">LACBIDRAFT_331416</name>
</gene>
<accession>B0DPE3</accession>
<dbReference type="KEGG" id="lbc:LACBIDRAFT_331416"/>